<dbReference type="InterPro" id="IPR029034">
    <property type="entry name" value="Cystine-knot_cytokine"/>
</dbReference>
<dbReference type="Pfam" id="PF03045">
    <property type="entry name" value="DAN"/>
    <property type="match status" value="1"/>
</dbReference>
<evidence type="ECO:0000259" key="5">
    <source>
        <dbReference type="Pfam" id="PF03045"/>
    </source>
</evidence>
<evidence type="ECO:0000256" key="3">
    <source>
        <dbReference type="ARBA" id="ARBA00022729"/>
    </source>
</evidence>
<keyword evidence="3" id="KW-0732">Signal</keyword>
<reference evidence="6" key="1">
    <citation type="submission" date="2021-01" db="UniProtKB">
        <authorList>
            <consortium name="EnsemblMetazoa"/>
        </authorList>
    </citation>
    <scope>IDENTIFICATION</scope>
</reference>
<dbReference type="InterPro" id="IPR004133">
    <property type="entry name" value="DAN_dom"/>
</dbReference>
<evidence type="ECO:0000313" key="7">
    <source>
        <dbReference type="Proteomes" id="UP000594262"/>
    </source>
</evidence>
<feature type="domain" description="DAN" evidence="5">
    <location>
        <begin position="62"/>
        <end position="155"/>
    </location>
</feature>
<accession>A0A7M5V3N1</accession>
<sequence>MLKDKTSAHSFKEESQAFSNMKKESLAVLVIFIQVISPAYIFHKQQKVDEDNFDNGPGQVIRIKPAIKSASPCHMTKISLPISIDNQPYVFVEVNACSGSCLYLNIPSSNDTFISPLCRRCRDTGFVMKSVTFPNQKSNYTKTELKSVTGCKCQKCN</sequence>
<dbReference type="EnsemblMetazoa" id="CLYHEMT003014.1">
    <property type="protein sequence ID" value="CLYHEMP003014.1"/>
    <property type="gene ID" value="CLYHEMG003014"/>
</dbReference>
<dbReference type="EnsemblMetazoa" id="CLYHEMT003014.2">
    <property type="protein sequence ID" value="CLYHEMP003014.2"/>
    <property type="gene ID" value="CLYHEMG003014"/>
</dbReference>
<evidence type="ECO:0000313" key="6">
    <source>
        <dbReference type="EnsemblMetazoa" id="CLYHEMP003014.1"/>
    </source>
</evidence>
<evidence type="ECO:0000256" key="4">
    <source>
        <dbReference type="ARBA" id="ARBA00023157"/>
    </source>
</evidence>
<keyword evidence="7" id="KW-1185">Reference proteome</keyword>
<evidence type="ECO:0000256" key="1">
    <source>
        <dbReference type="ARBA" id="ARBA00004613"/>
    </source>
</evidence>
<dbReference type="Proteomes" id="UP000594262">
    <property type="component" value="Unplaced"/>
</dbReference>
<comment type="subcellular location">
    <subcellularLocation>
        <location evidence="1">Secreted</location>
    </subcellularLocation>
</comment>
<keyword evidence="2" id="KW-0964">Secreted</keyword>
<dbReference type="Gene3D" id="2.10.90.10">
    <property type="entry name" value="Cystine-knot cytokines"/>
    <property type="match status" value="1"/>
</dbReference>
<evidence type="ECO:0000256" key="2">
    <source>
        <dbReference type="ARBA" id="ARBA00022525"/>
    </source>
</evidence>
<protein>
    <recommendedName>
        <fullName evidence="5">DAN domain-containing protein</fullName>
    </recommendedName>
</protein>
<dbReference type="GO" id="GO:0005576">
    <property type="term" value="C:extracellular region"/>
    <property type="evidence" value="ECO:0007669"/>
    <property type="project" value="UniProtKB-SubCell"/>
</dbReference>
<proteinExistence type="predicted"/>
<dbReference type="AlphaFoldDB" id="A0A7M5V3N1"/>
<organism evidence="6 7">
    <name type="scientific">Clytia hemisphaerica</name>
    <dbReference type="NCBI Taxonomy" id="252671"/>
    <lineage>
        <taxon>Eukaryota</taxon>
        <taxon>Metazoa</taxon>
        <taxon>Cnidaria</taxon>
        <taxon>Hydrozoa</taxon>
        <taxon>Hydroidolina</taxon>
        <taxon>Leptothecata</taxon>
        <taxon>Obeliida</taxon>
        <taxon>Clytiidae</taxon>
        <taxon>Clytia</taxon>
    </lineage>
</organism>
<keyword evidence="4" id="KW-1015">Disulfide bond</keyword>
<name>A0A7M5V3N1_9CNID</name>